<sequence length="289" mass="33142">MPTTVVTMFFALRDFPDATPSVRPTEFYLDKGRATLALPYPMVIFCDENTKPLIEPLRPAGLDTTYVVRKLTDYEFFQTLWPVIRKNRETMESPDPRNTSSYFLLCVFKFIAMKIAKDVSPADTYAWIDFGGSHVLRDFDGAARRMLDRPRPKFACCLIRYRSEHEMYPIKEKWGLAGECGIGGTAFTIESDYVEKVCFHIMSLLYKHVAIGVGHSDEQLITYLWREQPDLFSLYYGDYQSILTNYHETVTDHISVWNNIIHIASANGDHTLASHIVSTLTDKFIDSSS</sequence>
<protein>
    <submittedName>
        <fullName evidence="1">Uncharacterized protein</fullName>
    </submittedName>
</protein>
<name>A0A6C0M0A2_9ZZZZ</name>
<dbReference type="EMBL" id="MN740639">
    <property type="protein sequence ID" value="QHU36496.1"/>
    <property type="molecule type" value="Genomic_DNA"/>
</dbReference>
<organism evidence="1">
    <name type="scientific">viral metagenome</name>
    <dbReference type="NCBI Taxonomy" id="1070528"/>
    <lineage>
        <taxon>unclassified sequences</taxon>
        <taxon>metagenomes</taxon>
        <taxon>organismal metagenomes</taxon>
    </lineage>
</organism>
<proteinExistence type="predicted"/>
<dbReference type="AlphaFoldDB" id="A0A6C0M0A2"/>
<evidence type="ECO:0000313" key="1">
    <source>
        <dbReference type="EMBL" id="QHU36496.1"/>
    </source>
</evidence>
<accession>A0A6C0M0A2</accession>
<reference evidence="1" key="1">
    <citation type="journal article" date="2020" name="Nature">
        <title>Giant virus diversity and host interactions through global metagenomics.</title>
        <authorList>
            <person name="Schulz F."/>
            <person name="Roux S."/>
            <person name="Paez-Espino D."/>
            <person name="Jungbluth S."/>
            <person name="Walsh D.A."/>
            <person name="Denef V.J."/>
            <person name="McMahon K.D."/>
            <person name="Konstantinidis K.T."/>
            <person name="Eloe-Fadrosh E.A."/>
            <person name="Kyrpides N.C."/>
            <person name="Woyke T."/>
        </authorList>
    </citation>
    <scope>NUCLEOTIDE SEQUENCE</scope>
    <source>
        <strain evidence="1">GVMAG-S-1035231-58</strain>
    </source>
</reference>